<dbReference type="Proteomes" id="UP000735302">
    <property type="component" value="Unassembled WGS sequence"/>
</dbReference>
<dbReference type="EMBL" id="BLXT01005500">
    <property type="protein sequence ID" value="GFO23036.1"/>
    <property type="molecule type" value="Genomic_DNA"/>
</dbReference>
<comment type="caution">
    <text evidence="1">The sequence shown here is derived from an EMBL/GenBank/DDBJ whole genome shotgun (WGS) entry which is preliminary data.</text>
</comment>
<proteinExistence type="predicted"/>
<evidence type="ECO:0000313" key="2">
    <source>
        <dbReference type="Proteomes" id="UP000735302"/>
    </source>
</evidence>
<keyword evidence="2" id="KW-1185">Reference proteome</keyword>
<accession>A0AAV4BI65</accession>
<name>A0AAV4BI65_9GAST</name>
<gene>
    <name evidence="1" type="ORF">PoB_004954100</name>
</gene>
<evidence type="ECO:0000313" key="1">
    <source>
        <dbReference type="EMBL" id="GFO23036.1"/>
    </source>
</evidence>
<protein>
    <submittedName>
        <fullName evidence="1">Uncharacterized protein</fullName>
    </submittedName>
</protein>
<sequence>MQYKYFAQERSTPSSCQTEGDTVGLPRLRVVFVGNKKKRFCIFCPSAGRWPVTAQEGGLTSAVRPSCHDQGGKNYAVVPLASHAVNQQDQAPAFMSEAKQQVKQSPKTAEYFIF</sequence>
<reference evidence="1 2" key="1">
    <citation type="journal article" date="2021" name="Elife">
        <title>Chloroplast acquisition without the gene transfer in kleptoplastic sea slugs, Plakobranchus ocellatus.</title>
        <authorList>
            <person name="Maeda T."/>
            <person name="Takahashi S."/>
            <person name="Yoshida T."/>
            <person name="Shimamura S."/>
            <person name="Takaki Y."/>
            <person name="Nagai Y."/>
            <person name="Toyoda A."/>
            <person name="Suzuki Y."/>
            <person name="Arimoto A."/>
            <person name="Ishii H."/>
            <person name="Satoh N."/>
            <person name="Nishiyama T."/>
            <person name="Hasebe M."/>
            <person name="Maruyama T."/>
            <person name="Minagawa J."/>
            <person name="Obokata J."/>
            <person name="Shigenobu S."/>
        </authorList>
    </citation>
    <scope>NUCLEOTIDE SEQUENCE [LARGE SCALE GENOMIC DNA]</scope>
</reference>
<organism evidence="1 2">
    <name type="scientific">Plakobranchus ocellatus</name>
    <dbReference type="NCBI Taxonomy" id="259542"/>
    <lineage>
        <taxon>Eukaryota</taxon>
        <taxon>Metazoa</taxon>
        <taxon>Spiralia</taxon>
        <taxon>Lophotrochozoa</taxon>
        <taxon>Mollusca</taxon>
        <taxon>Gastropoda</taxon>
        <taxon>Heterobranchia</taxon>
        <taxon>Euthyneura</taxon>
        <taxon>Panpulmonata</taxon>
        <taxon>Sacoglossa</taxon>
        <taxon>Placobranchoidea</taxon>
        <taxon>Plakobranchidae</taxon>
        <taxon>Plakobranchus</taxon>
    </lineage>
</organism>
<dbReference type="AlphaFoldDB" id="A0AAV4BI65"/>